<sequence>MPPSPTLTLHHLLPSEAPSFVRIRISALAPTINKLVFQPDGPYSATITDIENRVRDWVGQKCPLLVVKDESLGGEIIAAAKWRLVGGSGKGIKIRGLTEEELDEELGTIPTPWLESDVELWNGLYGYLMGTTREVMGRKAYWTLDLLMTETVHRRRGAATLLVQWGCDRADEMGIEAYVEASLEGTPMYEKCGFRTVKTFVYDPAKDLGKDVGYVYECNAMVRPAKGM</sequence>
<proteinExistence type="predicted"/>
<dbReference type="AlphaFoldDB" id="A0A6A5VYH7"/>
<dbReference type="PROSITE" id="PS51186">
    <property type="entry name" value="GNAT"/>
    <property type="match status" value="1"/>
</dbReference>
<reference evidence="2" key="1">
    <citation type="journal article" date="2020" name="Stud. Mycol.">
        <title>101 Dothideomycetes genomes: a test case for predicting lifestyles and emergence of pathogens.</title>
        <authorList>
            <person name="Haridas S."/>
            <person name="Albert R."/>
            <person name="Binder M."/>
            <person name="Bloem J."/>
            <person name="Labutti K."/>
            <person name="Salamov A."/>
            <person name="Andreopoulos B."/>
            <person name="Baker S."/>
            <person name="Barry K."/>
            <person name="Bills G."/>
            <person name="Bluhm B."/>
            <person name="Cannon C."/>
            <person name="Castanera R."/>
            <person name="Culley D."/>
            <person name="Daum C."/>
            <person name="Ezra D."/>
            <person name="Gonzalez J."/>
            <person name="Henrissat B."/>
            <person name="Kuo A."/>
            <person name="Liang C."/>
            <person name="Lipzen A."/>
            <person name="Lutzoni F."/>
            <person name="Magnuson J."/>
            <person name="Mondo S."/>
            <person name="Nolan M."/>
            <person name="Ohm R."/>
            <person name="Pangilinan J."/>
            <person name="Park H.-J."/>
            <person name="Ramirez L."/>
            <person name="Alfaro M."/>
            <person name="Sun H."/>
            <person name="Tritt A."/>
            <person name="Yoshinaga Y."/>
            <person name="Zwiers L.-H."/>
            <person name="Turgeon B."/>
            <person name="Goodwin S."/>
            <person name="Spatafora J."/>
            <person name="Crous P."/>
            <person name="Grigoriev I."/>
        </authorList>
    </citation>
    <scope>NUCLEOTIDE SEQUENCE</scope>
    <source>
        <strain evidence="2">CBS 123094</strain>
    </source>
</reference>
<dbReference type="OrthoDB" id="2115692at2759"/>
<dbReference type="Proteomes" id="UP000799779">
    <property type="component" value="Unassembled WGS sequence"/>
</dbReference>
<keyword evidence="3" id="KW-1185">Reference proteome</keyword>
<evidence type="ECO:0000313" key="3">
    <source>
        <dbReference type="Proteomes" id="UP000799779"/>
    </source>
</evidence>
<evidence type="ECO:0000313" key="2">
    <source>
        <dbReference type="EMBL" id="KAF1993719.1"/>
    </source>
</evidence>
<dbReference type="InterPro" id="IPR052523">
    <property type="entry name" value="Trichothecene_AcTrans"/>
</dbReference>
<dbReference type="SUPFAM" id="SSF55729">
    <property type="entry name" value="Acyl-CoA N-acyltransferases (Nat)"/>
    <property type="match status" value="1"/>
</dbReference>
<dbReference type="InterPro" id="IPR000182">
    <property type="entry name" value="GNAT_dom"/>
</dbReference>
<dbReference type="GO" id="GO:0016747">
    <property type="term" value="F:acyltransferase activity, transferring groups other than amino-acyl groups"/>
    <property type="evidence" value="ECO:0007669"/>
    <property type="project" value="InterPro"/>
</dbReference>
<feature type="domain" description="N-acetyltransferase" evidence="1">
    <location>
        <begin position="92"/>
        <end position="221"/>
    </location>
</feature>
<name>A0A6A5VYH7_9PLEO</name>
<dbReference type="PANTHER" id="PTHR42791:SF14">
    <property type="entry name" value="N-ACETYLTRANSFERASE DOMAIN-CONTAINING PROTEIN"/>
    <property type="match status" value="1"/>
</dbReference>
<dbReference type="InterPro" id="IPR016181">
    <property type="entry name" value="Acyl_CoA_acyltransferase"/>
</dbReference>
<organism evidence="2 3">
    <name type="scientific">Amniculicola lignicola CBS 123094</name>
    <dbReference type="NCBI Taxonomy" id="1392246"/>
    <lineage>
        <taxon>Eukaryota</taxon>
        <taxon>Fungi</taxon>
        <taxon>Dikarya</taxon>
        <taxon>Ascomycota</taxon>
        <taxon>Pezizomycotina</taxon>
        <taxon>Dothideomycetes</taxon>
        <taxon>Pleosporomycetidae</taxon>
        <taxon>Pleosporales</taxon>
        <taxon>Amniculicolaceae</taxon>
        <taxon>Amniculicola</taxon>
    </lineage>
</organism>
<dbReference type="Pfam" id="PF00583">
    <property type="entry name" value="Acetyltransf_1"/>
    <property type="match status" value="1"/>
</dbReference>
<dbReference type="Gene3D" id="3.40.630.30">
    <property type="match status" value="1"/>
</dbReference>
<evidence type="ECO:0000259" key="1">
    <source>
        <dbReference type="PROSITE" id="PS51186"/>
    </source>
</evidence>
<accession>A0A6A5VYH7</accession>
<dbReference type="PANTHER" id="PTHR42791">
    <property type="entry name" value="GNAT FAMILY ACETYLTRANSFERASE"/>
    <property type="match status" value="1"/>
</dbReference>
<protein>
    <recommendedName>
        <fullName evidence="1">N-acetyltransferase domain-containing protein</fullName>
    </recommendedName>
</protein>
<gene>
    <name evidence="2" type="ORF">P154DRAFT_449407</name>
</gene>
<dbReference type="EMBL" id="ML977688">
    <property type="protein sequence ID" value="KAF1993719.1"/>
    <property type="molecule type" value="Genomic_DNA"/>
</dbReference>